<evidence type="ECO:0000313" key="8">
    <source>
        <dbReference type="Proteomes" id="UP000037392"/>
    </source>
</evidence>
<dbReference type="InterPro" id="IPR004143">
    <property type="entry name" value="BPL_LPL_catalytic"/>
</dbReference>
<dbReference type="RefSeq" id="WP_045093095.1">
    <property type="nucleotide sequence ID" value="NZ_KQ235882.1"/>
</dbReference>
<dbReference type="Gene3D" id="3.30.930.10">
    <property type="entry name" value="Bira Bifunctional Protein, Domain 2"/>
    <property type="match status" value="1"/>
</dbReference>
<dbReference type="SUPFAM" id="SSF55681">
    <property type="entry name" value="Class II aaRS and biotin synthetases"/>
    <property type="match status" value="1"/>
</dbReference>
<dbReference type="InterPro" id="IPR004408">
    <property type="entry name" value="Biotin_CoA_COase_ligase"/>
</dbReference>
<keyword evidence="5" id="KW-0804">Transcription</keyword>
<gene>
    <name evidence="5" type="primary">birA</name>
    <name evidence="7" type="ORF">HMPREF9470_04448</name>
</gene>
<keyword evidence="5" id="KW-0805">Transcription regulation</keyword>
<dbReference type="GO" id="GO:0005737">
    <property type="term" value="C:cytoplasm"/>
    <property type="evidence" value="ECO:0007669"/>
    <property type="project" value="TreeGrafter"/>
</dbReference>
<dbReference type="Pfam" id="PF02237">
    <property type="entry name" value="BPL_C"/>
    <property type="match status" value="1"/>
</dbReference>
<feature type="domain" description="BPL/LPL catalytic" evidence="6">
    <location>
        <begin position="62"/>
        <end position="255"/>
    </location>
</feature>
<keyword evidence="2 5" id="KW-0547">Nucleotide-binding</keyword>
<dbReference type="EC" id="6.3.4.15" evidence="5"/>
<dbReference type="InterPro" id="IPR003142">
    <property type="entry name" value="BPL_C"/>
</dbReference>
<sequence length="326" mass="35876">MKSEILSMLRAADGYLSGQQLCDKMGVSRTAVWKAMNELKEEGYKIEAVRNRGYHLVENADVITQAELQSMLHSKWIGGRLEYFDETDSTNTRARKLAEEGAIHGTLVVADSQWAGKGRRGRLWTSPKGVGIWMSVVLRPAISPLHASMLTLIAGMAVVKGVRSSTGLNAMIKWPNDAVLEGKKICGILTEMSTEDECIRYVITGIGINVNIDEFPGELAETATSLKLEKGENIRRSPVISAVAEAFEEYYDIFLETCDMSILKEEYNRELANTNREVMVLDPKGQYEGTALGIDNEGSLLVKKKDGTVASVISGEVSVRGIYGYV</sequence>
<dbReference type="PROSITE" id="PS51733">
    <property type="entry name" value="BPL_LPL_CATALYTIC"/>
    <property type="match status" value="1"/>
</dbReference>
<evidence type="ECO:0000259" key="6">
    <source>
        <dbReference type="PROSITE" id="PS51733"/>
    </source>
</evidence>
<dbReference type="PATRIC" id="fig|742734.4.peg.4769"/>
<evidence type="ECO:0000256" key="2">
    <source>
        <dbReference type="ARBA" id="ARBA00022741"/>
    </source>
</evidence>
<dbReference type="PANTHER" id="PTHR12835">
    <property type="entry name" value="BIOTIN PROTEIN LIGASE"/>
    <property type="match status" value="1"/>
</dbReference>
<comment type="function">
    <text evidence="5">Acts both as a biotin--[acetyl-CoA-carboxylase] ligase and a repressor.</text>
</comment>
<dbReference type="InterPro" id="IPR013196">
    <property type="entry name" value="HTH_11"/>
</dbReference>
<dbReference type="GO" id="GO:0005524">
    <property type="term" value="F:ATP binding"/>
    <property type="evidence" value="ECO:0007669"/>
    <property type="project" value="UniProtKB-UniRule"/>
</dbReference>
<dbReference type="InterPro" id="IPR030855">
    <property type="entry name" value="Bifunct_BirA"/>
</dbReference>
<evidence type="ECO:0000256" key="4">
    <source>
        <dbReference type="ARBA" id="ARBA00023267"/>
    </source>
</evidence>
<dbReference type="AlphaFoldDB" id="A0A0J9EKD9"/>
<evidence type="ECO:0000256" key="3">
    <source>
        <dbReference type="ARBA" id="ARBA00022840"/>
    </source>
</evidence>
<dbReference type="PANTHER" id="PTHR12835:SF5">
    <property type="entry name" value="BIOTIN--PROTEIN LIGASE"/>
    <property type="match status" value="1"/>
</dbReference>
<keyword evidence="4 5" id="KW-0092">Biotin</keyword>
<proteinExistence type="inferred from homology"/>
<dbReference type="NCBIfam" id="TIGR00121">
    <property type="entry name" value="birA_ligase"/>
    <property type="match status" value="1"/>
</dbReference>
<feature type="binding site" evidence="5">
    <location>
        <begin position="89"/>
        <end position="91"/>
    </location>
    <ligand>
        <name>biotin</name>
        <dbReference type="ChEBI" id="CHEBI:57586"/>
    </ligand>
</feature>
<dbReference type="HAMAP" id="MF_00978">
    <property type="entry name" value="Bifunct_BirA"/>
    <property type="match status" value="1"/>
</dbReference>
<dbReference type="InterPro" id="IPR036388">
    <property type="entry name" value="WH-like_DNA-bd_sf"/>
</dbReference>
<keyword evidence="5" id="KW-0238">DNA-binding</keyword>
<dbReference type="Pfam" id="PF03099">
    <property type="entry name" value="BPL_LplA_LipB"/>
    <property type="match status" value="1"/>
</dbReference>
<reference evidence="7 8" key="1">
    <citation type="submission" date="2011-04" db="EMBL/GenBank/DDBJ databases">
        <title>The Genome Sequence of Clostridium citroniae WAL-19142.</title>
        <authorList>
            <consortium name="The Broad Institute Genome Sequencing Platform"/>
            <person name="Earl A."/>
            <person name="Ward D."/>
            <person name="Feldgarden M."/>
            <person name="Gevers D."/>
            <person name="Warren Y.A."/>
            <person name="Tyrrell K.L."/>
            <person name="Citron D.M."/>
            <person name="Goldstein E.J."/>
            <person name="Daigneault M."/>
            <person name="Allen-Vercoe E."/>
            <person name="Young S.K."/>
            <person name="Zeng Q."/>
            <person name="Gargeya S."/>
            <person name="Fitzgerald M."/>
            <person name="Haas B."/>
            <person name="Abouelleil A."/>
            <person name="Alvarado L."/>
            <person name="Arachchi H.M."/>
            <person name="Berlin A."/>
            <person name="Brown A."/>
            <person name="Chapman S.B."/>
            <person name="Chen Z."/>
            <person name="Dunbar C."/>
            <person name="Freedman E."/>
            <person name="Gearin G."/>
            <person name="Gellesch M."/>
            <person name="Goldberg J."/>
            <person name="Griggs A."/>
            <person name="Gujja S."/>
            <person name="Heilman E.R."/>
            <person name="Heiman D."/>
            <person name="Howarth C."/>
            <person name="Larson L."/>
            <person name="Lui A."/>
            <person name="MacDonald P.J."/>
            <person name="Mehta T."/>
            <person name="Montmayeur A."/>
            <person name="Murphy C."/>
            <person name="Neiman D."/>
            <person name="Pearson M."/>
            <person name="Priest M."/>
            <person name="Roberts A."/>
            <person name="Saif S."/>
            <person name="Shea T."/>
            <person name="Shenoy N."/>
            <person name="Sisk P."/>
            <person name="Stolte C."/>
            <person name="Sykes S."/>
            <person name="White J."/>
            <person name="Yandava C."/>
            <person name="Wortman J."/>
            <person name="Nusbaum C."/>
            <person name="Birren B."/>
        </authorList>
    </citation>
    <scope>NUCLEOTIDE SEQUENCE [LARGE SCALE GENOMIC DNA]</scope>
    <source>
        <strain evidence="7 8">WAL-19142</strain>
    </source>
</reference>
<dbReference type="GO" id="GO:0009249">
    <property type="term" value="P:protein lipoylation"/>
    <property type="evidence" value="ECO:0007669"/>
    <property type="project" value="UniProtKB-ARBA"/>
</dbReference>
<keyword evidence="3 5" id="KW-0067">ATP-binding</keyword>
<dbReference type="CDD" id="cd16442">
    <property type="entry name" value="BPL"/>
    <property type="match status" value="1"/>
</dbReference>
<feature type="DNA-binding region" description="H-T-H motif" evidence="5">
    <location>
        <begin position="18"/>
        <end position="37"/>
    </location>
</feature>
<dbReference type="SUPFAM" id="SSF50037">
    <property type="entry name" value="C-terminal domain of transcriptional repressors"/>
    <property type="match status" value="1"/>
</dbReference>
<dbReference type="SUPFAM" id="SSF46785">
    <property type="entry name" value="Winged helix' DNA-binding domain"/>
    <property type="match status" value="1"/>
</dbReference>
<dbReference type="Proteomes" id="UP000037392">
    <property type="component" value="Unassembled WGS sequence"/>
</dbReference>
<comment type="caution">
    <text evidence="7">The sequence shown here is derived from an EMBL/GenBank/DDBJ whole genome shotgun (WGS) entry which is preliminary data.</text>
</comment>
<evidence type="ECO:0000313" key="7">
    <source>
        <dbReference type="EMBL" id="KMW16010.1"/>
    </source>
</evidence>
<protein>
    <recommendedName>
        <fullName evidence="5">Bifunctional ligase/repressor BirA</fullName>
    </recommendedName>
    <alternativeName>
        <fullName evidence="5">Biotin--[acetyl-CoA-carboxylase] ligase</fullName>
        <ecNumber evidence="5">6.3.4.15</ecNumber>
    </alternativeName>
    <alternativeName>
        <fullName evidence="5">Biotin--protein ligase</fullName>
    </alternativeName>
    <alternativeName>
        <fullName evidence="5">Biotin-[acetyl-CoA carboxylase] synthetase</fullName>
    </alternativeName>
</protein>
<dbReference type="EMBL" id="ADLK01000032">
    <property type="protein sequence ID" value="KMW16010.1"/>
    <property type="molecule type" value="Genomic_DNA"/>
</dbReference>
<dbReference type="Pfam" id="PF08279">
    <property type="entry name" value="HTH_11"/>
    <property type="match status" value="1"/>
</dbReference>
<dbReference type="InterPro" id="IPR008988">
    <property type="entry name" value="Transcriptional_repressor_C"/>
</dbReference>
<dbReference type="GO" id="GO:0016740">
    <property type="term" value="F:transferase activity"/>
    <property type="evidence" value="ECO:0007669"/>
    <property type="project" value="UniProtKB-ARBA"/>
</dbReference>
<dbReference type="GeneID" id="93163790"/>
<dbReference type="GO" id="GO:0006355">
    <property type="term" value="P:regulation of DNA-templated transcription"/>
    <property type="evidence" value="ECO:0007669"/>
    <property type="project" value="UniProtKB-UniRule"/>
</dbReference>
<dbReference type="Gene3D" id="2.30.30.100">
    <property type="match status" value="1"/>
</dbReference>
<name>A0A0J9EKD9_9FIRM</name>
<comment type="caution">
    <text evidence="5">Lacks conserved residue(s) required for the propagation of feature annotation.</text>
</comment>
<dbReference type="OrthoDB" id="9807064at2"/>
<dbReference type="GO" id="GO:0003677">
    <property type="term" value="F:DNA binding"/>
    <property type="evidence" value="ECO:0007669"/>
    <property type="project" value="UniProtKB-UniRule"/>
</dbReference>
<dbReference type="InterPro" id="IPR036390">
    <property type="entry name" value="WH_DNA-bd_sf"/>
</dbReference>
<feature type="binding site" evidence="5">
    <location>
        <position position="113"/>
    </location>
    <ligand>
        <name>biotin</name>
        <dbReference type="ChEBI" id="CHEBI:57586"/>
    </ligand>
</feature>
<comment type="similarity">
    <text evidence="5">Belongs to the biotin--protein ligase family.</text>
</comment>
<accession>A0A0J9EKD9</accession>
<evidence type="ECO:0000256" key="1">
    <source>
        <dbReference type="ARBA" id="ARBA00022598"/>
    </source>
</evidence>
<organism evidence="7 8">
    <name type="scientific">[Clostridium] citroniae WAL-19142</name>
    <dbReference type="NCBI Taxonomy" id="742734"/>
    <lineage>
        <taxon>Bacteria</taxon>
        <taxon>Bacillati</taxon>
        <taxon>Bacillota</taxon>
        <taxon>Clostridia</taxon>
        <taxon>Lachnospirales</taxon>
        <taxon>Lachnospiraceae</taxon>
        <taxon>Enterocloster</taxon>
    </lineage>
</organism>
<evidence type="ECO:0000256" key="5">
    <source>
        <dbReference type="HAMAP-Rule" id="MF_00978"/>
    </source>
</evidence>
<dbReference type="GO" id="GO:0004077">
    <property type="term" value="F:biotin--[biotin carboxyl-carrier protein] ligase activity"/>
    <property type="evidence" value="ECO:0007669"/>
    <property type="project" value="UniProtKB-UniRule"/>
</dbReference>
<keyword evidence="5" id="KW-0678">Repressor</keyword>
<dbReference type="InterPro" id="IPR045864">
    <property type="entry name" value="aa-tRNA-synth_II/BPL/LPL"/>
</dbReference>
<comment type="catalytic activity">
    <reaction evidence="5">
        <text>biotin + L-lysyl-[protein] + ATP = N(6)-biotinyl-L-lysyl-[protein] + AMP + diphosphate + H(+)</text>
        <dbReference type="Rhea" id="RHEA:11756"/>
        <dbReference type="Rhea" id="RHEA-COMP:9752"/>
        <dbReference type="Rhea" id="RHEA-COMP:10505"/>
        <dbReference type="ChEBI" id="CHEBI:15378"/>
        <dbReference type="ChEBI" id="CHEBI:29969"/>
        <dbReference type="ChEBI" id="CHEBI:30616"/>
        <dbReference type="ChEBI" id="CHEBI:33019"/>
        <dbReference type="ChEBI" id="CHEBI:57586"/>
        <dbReference type="ChEBI" id="CHEBI:83144"/>
        <dbReference type="ChEBI" id="CHEBI:456215"/>
        <dbReference type="EC" id="6.3.4.15"/>
    </reaction>
</comment>
<keyword evidence="1 5" id="KW-0436">Ligase</keyword>
<dbReference type="Gene3D" id="1.10.10.10">
    <property type="entry name" value="Winged helix-like DNA-binding domain superfamily/Winged helix DNA-binding domain"/>
    <property type="match status" value="1"/>
</dbReference>
<feature type="binding site" evidence="5">
    <location>
        <position position="184"/>
    </location>
    <ligand>
        <name>biotin</name>
        <dbReference type="ChEBI" id="CHEBI:57586"/>
    </ligand>
</feature>